<dbReference type="EMBL" id="GL945437">
    <property type="protein sequence ID" value="EGO22507.1"/>
    <property type="molecule type" value="Genomic_DNA"/>
</dbReference>
<sequence length="73" mass="8114">MSITNVSPLQDLGQTLFALYAYDNFDDNLKTSASTIELSTDSLKHLTSGLLFPLQHGVSQVNLKCSHALWKQF</sequence>
<dbReference type="GeneID" id="18811739"/>
<organism>
    <name type="scientific">Serpula lacrymans var. lacrymans (strain S7.9)</name>
    <name type="common">Dry rot fungus</name>
    <dbReference type="NCBI Taxonomy" id="578457"/>
    <lineage>
        <taxon>Eukaryota</taxon>
        <taxon>Fungi</taxon>
        <taxon>Dikarya</taxon>
        <taxon>Basidiomycota</taxon>
        <taxon>Agaricomycotina</taxon>
        <taxon>Agaricomycetes</taxon>
        <taxon>Agaricomycetidae</taxon>
        <taxon>Boletales</taxon>
        <taxon>Coniophorineae</taxon>
        <taxon>Serpulaceae</taxon>
        <taxon>Serpula</taxon>
    </lineage>
</organism>
<dbReference type="AlphaFoldDB" id="F8P2X5"/>
<reference evidence="1" key="1">
    <citation type="submission" date="2011-04" db="EMBL/GenBank/DDBJ databases">
        <title>Evolution of plant cell wall degrading machinery underlies the functional diversity of forest fungi.</title>
        <authorList>
            <consortium name="US DOE Joint Genome Institute (JGI-PGF)"/>
            <person name="Eastwood D.C."/>
            <person name="Floudas D."/>
            <person name="Binder M."/>
            <person name="Majcherczyk A."/>
            <person name="Schneider P."/>
            <person name="Aerts A."/>
            <person name="Asiegbu F.O."/>
            <person name="Baker S.E."/>
            <person name="Barry K."/>
            <person name="Bendiksby M."/>
            <person name="Blumentritt M."/>
            <person name="Coutinho P.M."/>
            <person name="Cullen D."/>
            <person name="Cullen D."/>
            <person name="Gathman A."/>
            <person name="Goodell B."/>
            <person name="Henrissat B."/>
            <person name="Ihrmark K."/>
            <person name="Kauserud H."/>
            <person name="Kohler A."/>
            <person name="LaButti K."/>
            <person name="Lapidus A."/>
            <person name="Lavin J.L."/>
            <person name="Lee Y.-H."/>
            <person name="Lindquist E."/>
            <person name="Lilly W."/>
            <person name="Lucas S."/>
            <person name="Morin E."/>
            <person name="Murat C."/>
            <person name="Oguiza J.A."/>
            <person name="Park J."/>
            <person name="Pisabarro A.G."/>
            <person name="Riley R."/>
            <person name="Rosling A."/>
            <person name="Salamov A."/>
            <person name="Schmidt O."/>
            <person name="Schmutz J."/>
            <person name="Skrede I."/>
            <person name="Stenlid J."/>
            <person name="Wiebenga A."/>
            <person name="Xie X."/>
            <person name="Kues U."/>
            <person name="Hibbett D.S."/>
            <person name="Hoffmeister D."/>
            <person name="Hogberg N."/>
            <person name="Martin F."/>
            <person name="Grigoriev I.V."/>
            <person name="Watkinson S.C."/>
        </authorList>
    </citation>
    <scope>NUCLEOTIDE SEQUENCE</scope>
    <source>
        <strain evidence="1">S7.9</strain>
    </source>
</reference>
<dbReference type="RefSeq" id="XP_007321045.1">
    <property type="nucleotide sequence ID" value="XM_007320983.1"/>
</dbReference>
<accession>F8P2X5</accession>
<name>F8P2X5_SERL9</name>
<proteinExistence type="predicted"/>
<dbReference type="HOGENOM" id="CLU_179720_0_0_1"/>
<dbReference type="KEGG" id="sla:SERLADRAFT_395868"/>
<evidence type="ECO:0000313" key="1">
    <source>
        <dbReference type="EMBL" id="EGO22507.1"/>
    </source>
</evidence>
<dbReference type="OrthoDB" id="4743193at2759"/>
<dbReference type="Proteomes" id="UP000008064">
    <property type="component" value="Unassembled WGS sequence"/>
</dbReference>
<protein>
    <submittedName>
        <fullName evidence="1">Uncharacterized protein</fullName>
    </submittedName>
</protein>
<gene>
    <name evidence="1" type="ORF">SERLADRAFT_395868</name>
</gene>